<name>A0ACC0WV29_9STRA</name>
<evidence type="ECO:0000313" key="1">
    <source>
        <dbReference type="EMBL" id="KAI9922091.1"/>
    </source>
</evidence>
<evidence type="ECO:0000313" key="2">
    <source>
        <dbReference type="Proteomes" id="UP001163321"/>
    </source>
</evidence>
<organism evidence="1 2">
    <name type="scientific">Peronosclerospora sorghi</name>
    <dbReference type="NCBI Taxonomy" id="230839"/>
    <lineage>
        <taxon>Eukaryota</taxon>
        <taxon>Sar</taxon>
        <taxon>Stramenopiles</taxon>
        <taxon>Oomycota</taxon>
        <taxon>Peronosporomycetes</taxon>
        <taxon>Peronosporales</taxon>
        <taxon>Peronosporaceae</taxon>
        <taxon>Peronosclerospora</taxon>
    </lineage>
</organism>
<comment type="caution">
    <text evidence="1">The sequence shown here is derived from an EMBL/GenBank/DDBJ whole genome shotgun (WGS) entry which is preliminary data.</text>
</comment>
<accession>A0ACC0WV29</accession>
<dbReference type="Proteomes" id="UP001163321">
    <property type="component" value="Chromosome 1"/>
</dbReference>
<protein>
    <submittedName>
        <fullName evidence="1">Uncharacterized protein</fullName>
    </submittedName>
</protein>
<proteinExistence type="predicted"/>
<reference evidence="1 2" key="1">
    <citation type="journal article" date="2022" name="bioRxiv">
        <title>The genome of the oomycete Peronosclerospora sorghi, a cosmopolitan pathogen of maize and sorghum, is inflated with dispersed pseudogenes.</title>
        <authorList>
            <person name="Fletcher K."/>
            <person name="Martin F."/>
            <person name="Isakeit T."/>
            <person name="Cavanaugh K."/>
            <person name="Magill C."/>
            <person name="Michelmore R."/>
        </authorList>
    </citation>
    <scope>NUCLEOTIDE SEQUENCE [LARGE SCALE GENOMIC DNA]</scope>
    <source>
        <strain evidence="1">P6</strain>
    </source>
</reference>
<dbReference type="EMBL" id="CM047580">
    <property type="protein sequence ID" value="KAI9922091.1"/>
    <property type="molecule type" value="Genomic_DNA"/>
</dbReference>
<sequence>MSLMNLGVVKGDSGSSGLGLDTILLTDAPSLIEALHQVSVAYGVESLVNVAEHVQHLCWCIGVALDNKGRKRKWSDGVFYCLQVNQKIIVLCWKESNWKGGVSPVLEDQHLHSRPYSQQTSESFLFTVPANVSFL</sequence>
<keyword evidence="2" id="KW-1185">Reference proteome</keyword>
<gene>
    <name evidence="1" type="ORF">PsorP6_002597</name>
</gene>